<dbReference type="EMBL" id="LAZR01030581">
    <property type="protein sequence ID" value="KKL56186.1"/>
    <property type="molecule type" value="Genomic_DNA"/>
</dbReference>
<feature type="transmembrane region" description="Helical" evidence="1">
    <location>
        <begin position="39"/>
        <end position="59"/>
    </location>
</feature>
<comment type="caution">
    <text evidence="2">The sequence shown here is derived from an EMBL/GenBank/DDBJ whole genome shotgun (WGS) entry which is preliminary data.</text>
</comment>
<keyword evidence="1" id="KW-1133">Transmembrane helix</keyword>
<evidence type="ECO:0000313" key="2">
    <source>
        <dbReference type="EMBL" id="KKL56186.1"/>
    </source>
</evidence>
<evidence type="ECO:0000256" key="1">
    <source>
        <dbReference type="SAM" id="Phobius"/>
    </source>
</evidence>
<keyword evidence="1" id="KW-0812">Transmembrane</keyword>
<reference evidence="2" key="1">
    <citation type="journal article" date="2015" name="Nature">
        <title>Complex archaea that bridge the gap between prokaryotes and eukaryotes.</title>
        <authorList>
            <person name="Spang A."/>
            <person name="Saw J.H."/>
            <person name="Jorgensen S.L."/>
            <person name="Zaremba-Niedzwiedzka K."/>
            <person name="Martijn J."/>
            <person name="Lind A.E."/>
            <person name="van Eijk R."/>
            <person name="Schleper C."/>
            <person name="Guy L."/>
            <person name="Ettema T.J."/>
        </authorList>
    </citation>
    <scope>NUCLEOTIDE SEQUENCE</scope>
</reference>
<gene>
    <name evidence="2" type="ORF">LCGC14_2247940</name>
</gene>
<accession>A0A0F9DQW7</accession>
<sequence length="77" mass="8123">MQSATLLHYATWLGAGSLGLACRVLSIAVVTLTPCLAPVVIPIVNVAAAVVSMFEFFLLNDLACNLNRLVDEASEFG</sequence>
<feature type="transmembrane region" description="Helical" evidence="1">
    <location>
        <begin position="12"/>
        <end position="33"/>
    </location>
</feature>
<proteinExistence type="predicted"/>
<organism evidence="2">
    <name type="scientific">marine sediment metagenome</name>
    <dbReference type="NCBI Taxonomy" id="412755"/>
    <lineage>
        <taxon>unclassified sequences</taxon>
        <taxon>metagenomes</taxon>
        <taxon>ecological metagenomes</taxon>
    </lineage>
</organism>
<name>A0A0F9DQW7_9ZZZZ</name>
<keyword evidence="1" id="KW-0472">Membrane</keyword>
<protein>
    <submittedName>
        <fullName evidence="2">Uncharacterized protein</fullName>
    </submittedName>
</protein>
<dbReference type="AlphaFoldDB" id="A0A0F9DQW7"/>